<evidence type="ECO:0000313" key="3">
    <source>
        <dbReference type="EMBL" id="GAA0187552.1"/>
    </source>
</evidence>
<feature type="coiled-coil region" evidence="1">
    <location>
        <begin position="101"/>
        <end position="128"/>
    </location>
</feature>
<keyword evidence="1" id="KW-0175">Coiled coil</keyword>
<evidence type="ECO:0000256" key="1">
    <source>
        <dbReference type="SAM" id="Coils"/>
    </source>
</evidence>
<comment type="caution">
    <text evidence="3">The sequence shown here is derived from an EMBL/GenBank/DDBJ whole genome shotgun (WGS) entry which is preliminary data.</text>
</comment>
<gene>
    <name evidence="3" type="ORF">LIER_34840</name>
</gene>
<feature type="transmembrane region" description="Helical" evidence="2">
    <location>
        <begin position="249"/>
        <end position="271"/>
    </location>
</feature>
<organism evidence="3 4">
    <name type="scientific">Lithospermum erythrorhizon</name>
    <name type="common">Purple gromwell</name>
    <name type="synonym">Lithospermum officinale var. erythrorhizon</name>
    <dbReference type="NCBI Taxonomy" id="34254"/>
    <lineage>
        <taxon>Eukaryota</taxon>
        <taxon>Viridiplantae</taxon>
        <taxon>Streptophyta</taxon>
        <taxon>Embryophyta</taxon>
        <taxon>Tracheophyta</taxon>
        <taxon>Spermatophyta</taxon>
        <taxon>Magnoliopsida</taxon>
        <taxon>eudicotyledons</taxon>
        <taxon>Gunneridae</taxon>
        <taxon>Pentapetalae</taxon>
        <taxon>asterids</taxon>
        <taxon>lamiids</taxon>
        <taxon>Boraginales</taxon>
        <taxon>Boraginaceae</taxon>
        <taxon>Boraginoideae</taxon>
        <taxon>Lithospermeae</taxon>
        <taxon>Lithospermum</taxon>
    </lineage>
</organism>
<proteinExistence type="predicted"/>
<keyword evidence="2" id="KW-0472">Membrane</keyword>
<dbReference type="EMBL" id="BAABME010014837">
    <property type="protein sequence ID" value="GAA0187552.1"/>
    <property type="molecule type" value="Genomic_DNA"/>
</dbReference>
<reference evidence="3 4" key="1">
    <citation type="submission" date="2024-01" db="EMBL/GenBank/DDBJ databases">
        <title>The complete chloroplast genome sequence of Lithospermum erythrorhizon: insights into the phylogenetic relationship among Boraginaceae species and the maternal lineages of purple gromwells.</title>
        <authorList>
            <person name="Okada T."/>
            <person name="Watanabe K."/>
        </authorList>
    </citation>
    <scope>NUCLEOTIDE SEQUENCE [LARGE SCALE GENOMIC DNA]</scope>
</reference>
<evidence type="ECO:0000256" key="2">
    <source>
        <dbReference type="SAM" id="Phobius"/>
    </source>
</evidence>
<keyword evidence="2" id="KW-0812">Transmembrane</keyword>
<dbReference type="Proteomes" id="UP001454036">
    <property type="component" value="Unassembled WGS sequence"/>
</dbReference>
<evidence type="ECO:0000313" key="4">
    <source>
        <dbReference type="Proteomes" id="UP001454036"/>
    </source>
</evidence>
<protein>
    <submittedName>
        <fullName evidence="3">Uncharacterized protein</fullName>
    </submittedName>
</protein>
<keyword evidence="2" id="KW-1133">Transmembrane helix</keyword>
<keyword evidence="4" id="KW-1185">Reference proteome</keyword>
<accession>A0AAV3S1Z2</accession>
<sequence>MGNASFEMARRANSLDFENQCLLAQVPSEKEALLEEELVRVKEDLAKCQRINSLLHTEKRKLNEDYLGLYKKYEDVSAKCKKLKDESSGFDCQITQLCGIRDVALAEASCAREEVKQLREEVQDLKDATTRHPKEIWAAVENYKQSAELQSTLLAVIEESQKFEASLSAAVERFKKSPKFFDALGANSAYGAFNFVKKYKEKYPDLRSDYAKFQEDYKGSWFADLDIDASSSDDEDKGGRCSFRWRCPFLGLVLFLFVCPTTVVTLIFTTLF</sequence>
<name>A0AAV3S1Z2_LITER</name>
<dbReference type="AlphaFoldDB" id="A0AAV3S1Z2"/>